<proteinExistence type="predicted"/>
<dbReference type="Proteomes" id="UP000198558">
    <property type="component" value="Unassembled WGS sequence"/>
</dbReference>
<evidence type="ECO:0000313" key="3">
    <source>
        <dbReference type="Proteomes" id="UP000198558"/>
    </source>
</evidence>
<dbReference type="EMBL" id="FOIN01000011">
    <property type="protein sequence ID" value="SET44897.1"/>
    <property type="molecule type" value="Genomic_DNA"/>
</dbReference>
<reference evidence="3" key="1">
    <citation type="submission" date="2016-10" db="EMBL/GenBank/DDBJ databases">
        <authorList>
            <person name="Varghese N."/>
            <person name="Submissions S."/>
        </authorList>
    </citation>
    <scope>NUCLEOTIDE SEQUENCE [LARGE SCALE GENOMIC DNA]</scope>
    <source>
        <strain evidence="3">DSM 1551</strain>
    </source>
</reference>
<dbReference type="InterPro" id="IPR013422">
    <property type="entry name" value="CRISPR-assoc_prot_Cas5_N"/>
</dbReference>
<dbReference type="NCBIfam" id="TIGR02592">
    <property type="entry name" value="cas_Cas5h"/>
    <property type="match status" value="1"/>
</dbReference>
<name>A0A1I0EK58_9FIRM</name>
<keyword evidence="1" id="KW-0051">Antiviral defense</keyword>
<gene>
    <name evidence="2" type="ORF">SAMN04489758_11151</name>
</gene>
<dbReference type="GO" id="GO:0051607">
    <property type="term" value="P:defense response to virus"/>
    <property type="evidence" value="ECO:0007669"/>
    <property type="project" value="UniProtKB-KW"/>
</dbReference>
<evidence type="ECO:0000256" key="1">
    <source>
        <dbReference type="ARBA" id="ARBA00023118"/>
    </source>
</evidence>
<protein>
    <submittedName>
        <fullName evidence="2">CRISPR-associated protein Cas5h</fullName>
    </submittedName>
</protein>
<sequence>MQALKFTLSGKTAFFKRPEVNTYYYYTFGNIHKVALLGMFGAILGYHGYNNTIELPEFYQKLKDIKVSILPQNKKGYFSKKIQYYNNSVGYASKEQGGNLIIKEQWLEDPCWNIIVLLDNEEANKLAQALINQKCVYIPYLGKNDHPANITDPIIIDLEKRNIDEESLACLFPKGAFEEAEDIDIDFYKYQESLPVGLNEKTGLYEYMTFIHTNLYMDEGSVYSFDEKNIVFY</sequence>
<dbReference type="RefSeq" id="WP_092353615.1">
    <property type="nucleotide sequence ID" value="NZ_FOIN01000011.1"/>
</dbReference>
<organism evidence="2 3">
    <name type="scientific">Thomasclavelia cocleata</name>
    <dbReference type="NCBI Taxonomy" id="69824"/>
    <lineage>
        <taxon>Bacteria</taxon>
        <taxon>Bacillati</taxon>
        <taxon>Bacillota</taxon>
        <taxon>Erysipelotrichia</taxon>
        <taxon>Erysipelotrichales</taxon>
        <taxon>Coprobacillaceae</taxon>
        <taxon>Thomasclavelia</taxon>
    </lineage>
</organism>
<keyword evidence="3" id="KW-1185">Reference proteome</keyword>
<accession>A0A1I0EK58</accession>
<dbReference type="NCBIfam" id="TIGR02593">
    <property type="entry name" value="CRISPR_cas5"/>
    <property type="match status" value="1"/>
</dbReference>
<dbReference type="AlphaFoldDB" id="A0A1I0EK58"/>
<dbReference type="InterPro" id="IPR013421">
    <property type="entry name" value="CRISPR-assoc_prot_Cas5_HALMA"/>
</dbReference>
<dbReference type="GeneID" id="78288283"/>
<dbReference type="OrthoDB" id="5363158at2"/>
<evidence type="ECO:0000313" key="2">
    <source>
        <dbReference type="EMBL" id="SET44897.1"/>
    </source>
</evidence>